<evidence type="ECO:0000313" key="3">
    <source>
        <dbReference type="Proteomes" id="UP000289152"/>
    </source>
</evidence>
<protein>
    <recommendedName>
        <fullName evidence="4">Myb-like domain-containing protein</fullName>
    </recommendedName>
</protein>
<feature type="compositionally biased region" description="Basic and acidic residues" evidence="1">
    <location>
        <begin position="52"/>
        <end position="69"/>
    </location>
</feature>
<dbReference type="Proteomes" id="UP000289152">
    <property type="component" value="Unassembled WGS sequence"/>
</dbReference>
<dbReference type="EMBL" id="SDIL01000075">
    <property type="protein sequence ID" value="RXK37171.1"/>
    <property type="molecule type" value="Genomic_DNA"/>
</dbReference>
<dbReference type="AlphaFoldDB" id="A0A4Q1BHS6"/>
<feature type="region of interest" description="Disordered" evidence="1">
    <location>
        <begin position="1"/>
        <end position="89"/>
    </location>
</feature>
<dbReference type="SUPFAM" id="SSF46689">
    <property type="entry name" value="Homeodomain-like"/>
    <property type="match status" value="1"/>
</dbReference>
<gene>
    <name evidence="2" type="ORF">M231_05540</name>
</gene>
<organism evidence="2 3">
    <name type="scientific">Tremella mesenterica</name>
    <name type="common">Jelly fungus</name>
    <dbReference type="NCBI Taxonomy" id="5217"/>
    <lineage>
        <taxon>Eukaryota</taxon>
        <taxon>Fungi</taxon>
        <taxon>Dikarya</taxon>
        <taxon>Basidiomycota</taxon>
        <taxon>Agaricomycotina</taxon>
        <taxon>Tremellomycetes</taxon>
        <taxon>Tremellales</taxon>
        <taxon>Tremellaceae</taxon>
        <taxon>Tremella</taxon>
    </lineage>
</organism>
<keyword evidence="3" id="KW-1185">Reference proteome</keyword>
<dbReference type="InterPro" id="IPR009057">
    <property type="entry name" value="Homeodomain-like_sf"/>
</dbReference>
<reference evidence="2 3" key="1">
    <citation type="submission" date="2016-06" db="EMBL/GenBank/DDBJ databases">
        <title>Evolution of pathogenesis and genome organization in the Tremellales.</title>
        <authorList>
            <person name="Cuomo C."/>
            <person name="Litvintseva A."/>
            <person name="Heitman J."/>
            <person name="Chen Y."/>
            <person name="Sun S."/>
            <person name="Springer D."/>
            <person name="Dromer F."/>
            <person name="Young S."/>
            <person name="Zeng Q."/>
            <person name="Chapman S."/>
            <person name="Gujja S."/>
            <person name="Saif S."/>
            <person name="Birren B."/>
        </authorList>
    </citation>
    <scope>NUCLEOTIDE SEQUENCE [LARGE SCALE GENOMIC DNA]</scope>
    <source>
        <strain evidence="2 3">ATCC 28783</strain>
    </source>
</reference>
<dbReference type="VEuPathDB" id="FungiDB:TREMEDRAFT_63882"/>
<evidence type="ECO:0000313" key="2">
    <source>
        <dbReference type="EMBL" id="RXK37171.1"/>
    </source>
</evidence>
<sequence length="145" mass="16526">MPRINSEPTHAKDVKPYTFPLKNHTVSSTSQHTNPSEVEEERVEEEDLSVVVKKESQEKKGGRVKMEKKSRNKGNGRNGKEGNVRTSKAWMGEEKVRMFELVMKHGLSIKTFEGQFEGRTAKQCYDSWSHTMAPTIKRCLSGNTK</sequence>
<proteinExistence type="predicted"/>
<name>A0A4Q1BHS6_TREME</name>
<feature type="compositionally biased region" description="Acidic residues" evidence="1">
    <location>
        <begin position="37"/>
        <end position="48"/>
    </location>
</feature>
<evidence type="ECO:0000256" key="1">
    <source>
        <dbReference type="SAM" id="MobiDB-lite"/>
    </source>
</evidence>
<dbReference type="Gene3D" id="1.10.10.60">
    <property type="entry name" value="Homeodomain-like"/>
    <property type="match status" value="1"/>
</dbReference>
<evidence type="ECO:0008006" key="4">
    <source>
        <dbReference type="Google" id="ProtNLM"/>
    </source>
</evidence>
<feature type="compositionally biased region" description="Polar residues" evidence="1">
    <location>
        <begin position="24"/>
        <end position="36"/>
    </location>
</feature>
<dbReference type="InParanoid" id="A0A4Q1BHS6"/>
<comment type="caution">
    <text evidence="2">The sequence shown here is derived from an EMBL/GenBank/DDBJ whole genome shotgun (WGS) entry which is preliminary data.</text>
</comment>
<accession>A0A4Q1BHS6</accession>